<keyword evidence="1" id="KW-0732">Signal</keyword>
<protein>
    <submittedName>
        <fullName evidence="2">Bacteroidetes-specific putative membrane protein</fullName>
    </submittedName>
</protein>
<feature type="signal peptide" evidence="1">
    <location>
        <begin position="1"/>
        <end position="26"/>
    </location>
</feature>
<dbReference type="KEGG" id="pcre:NCTC12858_01175"/>
<dbReference type="RefSeq" id="WP_023938909.1">
    <property type="nucleotide sequence ID" value="NZ_FUXH01000001.1"/>
</dbReference>
<feature type="chain" id="PRO_5015850869" evidence="1">
    <location>
        <begin position="27"/>
        <end position="320"/>
    </location>
</feature>
<evidence type="ECO:0000313" key="2">
    <source>
        <dbReference type="EMBL" id="SQH73321.1"/>
    </source>
</evidence>
<dbReference type="EMBL" id="LS483447">
    <property type="protein sequence ID" value="SQH73321.1"/>
    <property type="molecule type" value="Genomic_DNA"/>
</dbReference>
<dbReference type="Proteomes" id="UP000249300">
    <property type="component" value="Chromosome 1"/>
</dbReference>
<dbReference type="NCBIfam" id="TIGR03519">
    <property type="entry name" value="T9SS_PorP_fam"/>
    <property type="match status" value="1"/>
</dbReference>
<dbReference type="AlphaFoldDB" id="A0A2X4SU20"/>
<evidence type="ECO:0000256" key="1">
    <source>
        <dbReference type="SAM" id="SignalP"/>
    </source>
</evidence>
<dbReference type="OrthoDB" id="1320396at2"/>
<dbReference type="Pfam" id="PF11751">
    <property type="entry name" value="PorP_SprF"/>
    <property type="match status" value="1"/>
</dbReference>
<accession>A0A2X4SU20</accession>
<keyword evidence="3" id="KW-1185">Reference proteome</keyword>
<proteinExistence type="predicted"/>
<reference evidence="2 3" key="1">
    <citation type="submission" date="2018-06" db="EMBL/GenBank/DDBJ databases">
        <authorList>
            <consortium name="Pathogen Informatics"/>
            <person name="Doyle S."/>
        </authorList>
    </citation>
    <scope>NUCLEOTIDE SEQUENCE [LARGE SCALE GENOMIC DNA]</scope>
    <source>
        <strain evidence="2 3">NCTC12858</strain>
    </source>
</reference>
<evidence type="ECO:0000313" key="3">
    <source>
        <dbReference type="Proteomes" id="UP000249300"/>
    </source>
</evidence>
<sequence length="320" mass="35214">MGKIIRLCLCFFGGLILRGAAFSLSAQSDLSLSQYSHAMGYYNPAQSGRSGEVKLTALHNRQWEGMPGASKSFVLMADAPIPIWGQQHGAGIVLTNETIGLFTQTELAGQFAFRQRLKSGFLSIGVEGCFYNSSFDGTKVKLPEGEGSGGNDPAIPLTKVGGKTFDLRAGLMYIHPKWYVGVAARHILNPQLKYDLNHYIRLVPSYNLLAGYNIKPVGSLLAWYPSVFALTDGYSYRVDVNMGMSYADKFYASLMYRPMAAAGLSFGMRLGSVFATYAFEMPTSSLAHRNWGSHELLLTYSFPLSQTKKGDVRYKSVRLL</sequence>
<name>A0A2X4SU20_9PORP</name>
<gene>
    <name evidence="2" type="ORF">NCTC12858_01175</name>
</gene>
<dbReference type="InterPro" id="IPR019861">
    <property type="entry name" value="PorP/SprF_Bacteroidetes"/>
</dbReference>
<organism evidence="2 3">
    <name type="scientific">Porphyromonas crevioricanis</name>
    <dbReference type="NCBI Taxonomy" id="393921"/>
    <lineage>
        <taxon>Bacteria</taxon>
        <taxon>Pseudomonadati</taxon>
        <taxon>Bacteroidota</taxon>
        <taxon>Bacteroidia</taxon>
        <taxon>Bacteroidales</taxon>
        <taxon>Porphyromonadaceae</taxon>
        <taxon>Porphyromonas</taxon>
    </lineage>
</organism>